<evidence type="ECO:0000313" key="2">
    <source>
        <dbReference type="Proteomes" id="UP000762676"/>
    </source>
</evidence>
<dbReference type="AlphaFoldDB" id="A0AAV4I9K0"/>
<dbReference type="EMBL" id="BMAT01006098">
    <property type="protein sequence ID" value="GFS06248.1"/>
    <property type="molecule type" value="Genomic_DNA"/>
</dbReference>
<reference evidence="1 2" key="1">
    <citation type="journal article" date="2021" name="Elife">
        <title>Chloroplast acquisition without the gene transfer in kleptoplastic sea slugs, Plakobranchus ocellatus.</title>
        <authorList>
            <person name="Maeda T."/>
            <person name="Takahashi S."/>
            <person name="Yoshida T."/>
            <person name="Shimamura S."/>
            <person name="Takaki Y."/>
            <person name="Nagai Y."/>
            <person name="Toyoda A."/>
            <person name="Suzuki Y."/>
            <person name="Arimoto A."/>
            <person name="Ishii H."/>
            <person name="Satoh N."/>
            <person name="Nishiyama T."/>
            <person name="Hasebe M."/>
            <person name="Maruyama T."/>
            <person name="Minagawa J."/>
            <person name="Obokata J."/>
            <person name="Shigenobu S."/>
        </authorList>
    </citation>
    <scope>NUCLEOTIDE SEQUENCE [LARGE SCALE GENOMIC DNA]</scope>
</reference>
<sequence>MLPGRINFRMIGMSVAESLLTPYSPFRGTTKQRFDARSILPNKQTWFKICPFSYSLRTSKVSSTSTPTPPIVSWLENHCSVTSELKEGQSHTVFRDNPW</sequence>
<comment type="caution">
    <text evidence="1">The sequence shown here is derived from an EMBL/GenBank/DDBJ whole genome shotgun (WGS) entry which is preliminary data.</text>
</comment>
<gene>
    <name evidence="1" type="ORF">ElyMa_002960700</name>
</gene>
<name>A0AAV4I9K0_9GAST</name>
<evidence type="ECO:0000313" key="1">
    <source>
        <dbReference type="EMBL" id="GFS06248.1"/>
    </source>
</evidence>
<dbReference type="Proteomes" id="UP000762676">
    <property type="component" value="Unassembled WGS sequence"/>
</dbReference>
<organism evidence="1 2">
    <name type="scientific">Elysia marginata</name>
    <dbReference type="NCBI Taxonomy" id="1093978"/>
    <lineage>
        <taxon>Eukaryota</taxon>
        <taxon>Metazoa</taxon>
        <taxon>Spiralia</taxon>
        <taxon>Lophotrochozoa</taxon>
        <taxon>Mollusca</taxon>
        <taxon>Gastropoda</taxon>
        <taxon>Heterobranchia</taxon>
        <taxon>Euthyneura</taxon>
        <taxon>Panpulmonata</taxon>
        <taxon>Sacoglossa</taxon>
        <taxon>Placobranchoidea</taxon>
        <taxon>Plakobranchidae</taxon>
        <taxon>Elysia</taxon>
    </lineage>
</organism>
<protein>
    <submittedName>
        <fullName evidence="1">Uncharacterized protein</fullName>
    </submittedName>
</protein>
<keyword evidence="2" id="KW-1185">Reference proteome</keyword>
<accession>A0AAV4I9K0</accession>
<proteinExistence type="predicted"/>